<dbReference type="PATRIC" id="fig|348824.6.peg.338"/>
<evidence type="ECO:0000313" key="3">
    <source>
        <dbReference type="Proteomes" id="UP000019443"/>
    </source>
</evidence>
<dbReference type="AlphaFoldDB" id="W6R3Y1"/>
<dbReference type="EMBL" id="HG916852">
    <property type="protein sequence ID" value="CDM56007.1"/>
    <property type="molecule type" value="Genomic_DNA"/>
</dbReference>
<feature type="transmembrane region" description="Helical" evidence="1">
    <location>
        <begin position="20"/>
        <end position="39"/>
    </location>
</feature>
<sequence>MRVCWRSMAERARSALFWRFLALSIVGAAADVLLYLLLHAALSPFIARALSLLAALIVMRTLLRWSNVTTGGRLAVSDAGVASILTIAVLLNYGLFAALIAISPLLQPLAAMTFASVTSLGFSCVGYLRFVLRRE</sequence>
<feature type="transmembrane region" description="Helical" evidence="1">
    <location>
        <begin position="45"/>
        <end position="63"/>
    </location>
</feature>
<keyword evidence="3" id="KW-1185">Reference proteome</keyword>
<dbReference type="KEGG" id="rhl:LPU83_0324"/>
<keyword evidence="1" id="KW-1133">Transmembrane helix</keyword>
<feature type="transmembrane region" description="Helical" evidence="1">
    <location>
        <begin position="109"/>
        <end position="132"/>
    </location>
</feature>
<organism evidence="2 3">
    <name type="scientific">Rhizobium favelukesii</name>
    <dbReference type="NCBI Taxonomy" id="348824"/>
    <lineage>
        <taxon>Bacteria</taxon>
        <taxon>Pseudomonadati</taxon>
        <taxon>Pseudomonadota</taxon>
        <taxon>Alphaproteobacteria</taxon>
        <taxon>Hyphomicrobiales</taxon>
        <taxon>Rhizobiaceae</taxon>
        <taxon>Rhizobium/Agrobacterium group</taxon>
        <taxon>Rhizobium</taxon>
    </lineage>
</organism>
<proteinExistence type="predicted"/>
<evidence type="ECO:0000313" key="2">
    <source>
        <dbReference type="EMBL" id="CDM56007.1"/>
    </source>
</evidence>
<reference evidence="2" key="1">
    <citation type="submission" date="2013-11" db="EMBL/GenBank/DDBJ databases">
        <title>Draft genome sequence of the broad-host-range Rhizobium sp. LPU83 strain, a member of the low-genetic diversity Oregon-like Rhizobium sp. group.</title>
        <authorList>
            <person name="Wibberg D."/>
            <person name="Puehler A."/>
            <person name="Schlueter A."/>
        </authorList>
    </citation>
    <scope>NUCLEOTIDE SEQUENCE [LARGE SCALE GENOMIC DNA]</scope>
    <source>
        <strain evidence="2">LPU83</strain>
    </source>
</reference>
<dbReference type="Proteomes" id="UP000019443">
    <property type="component" value="Chromosome"/>
</dbReference>
<accession>W6R3Y1</accession>
<keyword evidence="1" id="KW-0812">Transmembrane</keyword>
<evidence type="ECO:0000256" key="1">
    <source>
        <dbReference type="SAM" id="Phobius"/>
    </source>
</evidence>
<feature type="transmembrane region" description="Helical" evidence="1">
    <location>
        <begin position="75"/>
        <end position="103"/>
    </location>
</feature>
<gene>
    <name evidence="2" type="ORF">LPU83_0324</name>
</gene>
<keyword evidence="1" id="KW-0472">Membrane</keyword>
<protein>
    <submittedName>
        <fullName evidence="2">Membrane protein</fullName>
    </submittedName>
</protein>
<dbReference type="HOGENOM" id="CLU_155895_0_0_5"/>
<name>W6R3Y1_9HYPH</name>